<sequence>MSDPRAQILLASPDATCALAHALAHRLRPGDTLLLSGGVGAGKTHFARCLIQSLLLAPEDVPSPTYTLVQTYQGQGAEIWHADLYRLGDTMELVELGLTEAFAEAICLIEWPDRLGDMTPPGALWLELEPLSNPGAEDSRLLRITWQDDRWAQRLQGVLND</sequence>
<evidence type="ECO:0000256" key="8">
    <source>
        <dbReference type="ARBA" id="ARBA00022840"/>
    </source>
</evidence>
<name>A0A0A0HMQ8_9RHOB</name>
<evidence type="ECO:0000256" key="5">
    <source>
        <dbReference type="ARBA" id="ARBA00022694"/>
    </source>
</evidence>
<reference evidence="11 12" key="1">
    <citation type="submission" date="2013-01" db="EMBL/GenBank/DDBJ databases">
        <authorList>
            <person name="Fiebig A."/>
            <person name="Goeker M."/>
            <person name="Klenk H.-P.P."/>
        </authorList>
    </citation>
    <scope>NUCLEOTIDE SEQUENCE [LARGE SCALE GENOMIC DNA]</scope>
    <source>
        <strain evidence="11 12">DSM 17069</strain>
    </source>
</reference>
<dbReference type="GO" id="GO:0005737">
    <property type="term" value="C:cytoplasm"/>
    <property type="evidence" value="ECO:0007669"/>
    <property type="project" value="UniProtKB-SubCell"/>
</dbReference>
<keyword evidence="6" id="KW-0479">Metal-binding</keyword>
<dbReference type="EMBL" id="AONH01000003">
    <property type="protein sequence ID" value="KGM89127.1"/>
    <property type="molecule type" value="Genomic_DNA"/>
</dbReference>
<evidence type="ECO:0000256" key="1">
    <source>
        <dbReference type="ARBA" id="ARBA00004496"/>
    </source>
</evidence>
<dbReference type="GO" id="GO:0005524">
    <property type="term" value="F:ATP binding"/>
    <property type="evidence" value="ECO:0007669"/>
    <property type="project" value="UniProtKB-KW"/>
</dbReference>
<protein>
    <recommendedName>
        <fullName evidence="3">tRNA threonylcarbamoyladenosine biosynthesis protein TsaE</fullName>
    </recommendedName>
    <alternativeName>
        <fullName evidence="10">t(6)A37 threonylcarbamoyladenosine biosynthesis protein TsaE</fullName>
    </alternativeName>
</protein>
<evidence type="ECO:0000256" key="2">
    <source>
        <dbReference type="ARBA" id="ARBA00007599"/>
    </source>
</evidence>
<keyword evidence="5" id="KW-0819">tRNA processing</keyword>
<gene>
    <name evidence="11" type="ORF">rosmuc_00924</name>
</gene>
<comment type="similarity">
    <text evidence="2">Belongs to the TsaE family.</text>
</comment>
<keyword evidence="8" id="KW-0067">ATP-binding</keyword>
<dbReference type="OrthoDB" id="9800307at2"/>
<evidence type="ECO:0000256" key="4">
    <source>
        <dbReference type="ARBA" id="ARBA00022490"/>
    </source>
</evidence>
<dbReference type="Pfam" id="PF02367">
    <property type="entry name" value="TsaE"/>
    <property type="match status" value="1"/>
</dbReference>
<dbReference type="GO" id="GO:0002949">
    <property type="term" value="P:tRNA threonylcarbamoyladenosine modification"/>
    <property type="evidence" value="ECO:0007669"/>
    <property type="project" value="InterPro"/>
</dbReference>
<organism evidence="11 12">
    <name type="scientific">Roseovarius mucosus DSM 17069</name>
    <dbReference type="NCBI Taxonomy" id="1288298"/>
    <lineage>
        <taxon>Bacteria</taxon>
        <taxon>Pseudomonadati</taxon>
        <taxon>Pseudomonadota</taxon>
        <taxon>Alphaproteobacteria</taxon>
        <taxon>Rhodobacterales</taxon>
        <taxon>Roseobacteraceae</taxon>
        <taxon>Roseovarius</taxon>
    </lineage>
</organism>
<dbReference type="eggNOG" id="COG0802">
    <property type="taxonomic scope" value="Bacteria"/>
</dbReference>
<dbReference type="InterPro" id="IPR027417">
    <property type="entry name" value="P-loop_NTPase"/>
</dbReference>
<dbReference type="STRING" id="215743.ROSMUCSMR3_02284"/>
<evidence type="ECO:0000256" key="9">
    <source>
        <dbReference type="ARBA" id="ARBA00022842"/>
    </source>
</evidence>
<dbReference type="RefSeq" id="WP_037270379.1">
    <property type="nucleotide sequence ID" value="NZ_KN293976.1"/>
</dbReference>
<dbReference type="HOGENOM" id="CLU_087829_4_0_5"/>
<comment type="caution">
    <text evidence="11">The sequence shown here is derived from an EMBL/GenBank/DDBJ whole genome shotgun (WGS) entry which is preliminary data.</text>
</comment>
<evidence type="ECO:0000256" key="6">
    <source>
        <dbReference type="ARBA" id="ARBA00022723"/>
    </source>
</evidence>
<proteinExistence type="inferred from homology"/>
<dbReference type="Gene3D" id="3.40.50.300">
    <property type="entry name" value="P-loop containing nucleotide triphosphate hydrolases"/>
    <property type="match status" value="1"/>
</dbReference>
<evidence type="ECO:0000313" key="12">
    <source>
        <dbReference type="Proteomes" id="UP000030021"/>
    </source>
</evidence>
<accession>A0A0A0HMQ8</accession>
<comment type="subcellular location">
    <subcellularLocation>
        <location evidence="1">Cytoplasm</location>
    </subcellularLocation>
</comment>
<dbReference type="GO" id="GO:0046872">
    <property type="term" value="F:metal ion binding"/>
    <property type="evidence" value="ECO:0007669"/>
    <property type="project" value="UniProtKB-KW"/>
</dbReference>
<dbReference type="AlphaFoldDB" id="A0A0A0HMQ8"/>
<dbReference type="PANTHER" id="PTHR33540">
    <property type="entry name" value="TRNA THREONYLCARBAMOYLADENOSINE BIOSYNTHESIS PROTEIN TSAE"/>
    <property type="match status" value="1"/>
</dbReference>
<evidence type="ECO:0000256" key="10">
    <source>
        <dbReference type="ARBA" id="ARBA00032441"/>
    </source>
</evidence>
<keyword evidence="9" id="KW-0460">Magnesium</keyword>
<evidence type="ECO:0000256" key="7">
    <source>
        <dbReference type="ARBA" id="ARBA00022741"/>
    </source>
</evidence>
<dbReference type="PANTHER" id="PTHR33540:SF2">
    <property type="entry name" value="TRNA THREONYLCARBAMOYLADENOSINE BIOSYNTHESIS PROTEIN TSAE"/>
    <property type="match status" value="1"/>
</dbReference>
<dbReference type="InterPro" id="IPR003442">
    <property type="entry name" value="T6A_TsaE"/>
</dbReference>
<dbReference type="PATRIC" id="fig|1288298.3.peg.937"/>
<keyword evidence="7" id="KW-0547">Nucleotide-binding</keyword>
<dbReference type="Proteomes" id="UP000030021">
    <property type="component" value="Unassembled WGS sequence"/>
</dbReference>
<dbReference type="SUPFAM" id="SSF52540">
    <property type="entry name" value="P-loop containing nucleoside triphosphate hydrolases"/>
    <property type="match status" value="1"/>
</dbReference>
<evidence type="ECO:0000256" key="3">
    <source>
        <dbReference type="ARBA" id="ARBA00019010"/>
    </source>
</evidence>
<dbReference type="NCBIfam" id="TIGR00150">
    <property type="entry name" value="T6A_YjeE"/>
    <property type="match status" value="1"/>
</dbReference>
<keyword evidence="4" id="KW-0963">Cytoplasm</keyword>
<evidence type="ECO:0000313" key="11">
    <source>
        <dbReference type="EMBL" id="KGM89127.1"/>
    </source>
</evidence>